<evidence type="ECO:0000313" key="2">
    <source>
        <dbReference type="Proteomes" id="UP001196870"/>
    </source>
</evidence>
<sequence length="403" mass="43250">MRAPPEALDRDGNHLTRLRSLHPELRSLVRELSTALGEGNRPYSVLGERAAAYAAQMDRNLGEIDFGRLYLAGVRLENASHETQRLIAGGELPHMDASLGEKLASVIALHGVFILGTAEGLSAKLAEERYQRRPDEERQYRSTAVALAKQLQSRPDLVERDVASEVIQSASEIGAGRIAERSTIAGHATLRNVVISLAAGAIGSAILSNPALLLAAGGGVAAWFGGLAVNESLKKSGFFRDLTDRGGSAIDVATRFAHERTAMAFKAGLDRHAAFIANHEQVLTRLSAWWADMKFLSGMLDWFRVHRSAQSARTAAASEGSDASRIFGSRMVIELSLGQLANHLRDAAEARREARLPLGVLDEQLQFPPGGTKALLALGVPFEGMSVEVVGGDTAAIRILDRG</sequence>
<evidence type="ECO:0000313" key="1">
    <source>
        <dbReference type="EMBL" id="MBR0664759.1"/>
    </source>
</evidence>
<dbReference type="Proteomes" id="UP001196870">
    <property type="component" value="Unassembled WGS sequence"/>
</dbReference>
<keyword evidence="2" id="KW-1185">Reference proteome</keyword>
<gene>
    <name evidence="1" type="ORF">GXW71_10390</name>
</gene>
<proteinExistence type="predicted"/>
<dbReference type="RefSeq" id="WP_211852421.1">
    <property type="nucleotide sequence ID" value="NZ_JAAGBB010000010.1"/>
</dbReference>
<comment type="caution">
    <text evidence="1">The sequence shown here is derived from an EMBL/GenBank/DDBJ whole genome shotgun (WGS) entry which is preliminary data.</text>
</comment>
<organism evidence="1 2">
    <name type="scientific">Plastoroseomonas hellenica</name>
    <dbReference type="NCBI Taxonomy" id="2687306"/>
    <lineage>
        <taxon>Bacteria</taxon>
        <taxon>Pseudomonadati</taxon>
        <taxon>Pseudomonadota</taxon>
        <taxon>Alphaproteobacteria</taxon>
        <taxon>Acetobacterales</taxon>
        <taxon>Acetobacteraceae</taxon>
        <taxon>Plastoroseomonas</taxon>
    </lineage>
</organism>
<accession>A0ABS5EWU0</accession>
<reference evidence="2" key="1">
    <citation type="journal article" date="2021" name="Syst. Appl. Microbiol.">
        <title>Roseomonas hellenica sp. nov., isolated from roots of wild-growing Alkanna tinctoria.</title>
        <authorList>
            <person name="Rat A."/>
            <person name="Naranjo H.D."/>
            <person name="Lebbe L."/>
            <person name="Cnockaert M."/>
            <person name="Krigas N."/>
            <person name="Grigoriadou K."/>
            <person name="Maloupa E."/>
            <person name="Willems A."/>
        </authorList>
    </citation>
    <scope>NUCLEOTIDE SEQUENCE [LARGE SCALE GENOMIC DNA]</scope>
    <source>
        <strain evidence="2">LMG 31523</strain>
    </source>
</reference>
<dbReference type="EMBL" id="JAAGBB010000010">
    <property type="protein sequence ID" value="MBR0664759.1"/>
    <property type="molecule type" value="Genomic_DNA"/>
</dbReference>
<name>A0ABS5EWU0_9PROT</name>
<protein>
    <submittedName>
        <fullName evidence="1">Uncharacterized protein</fullName>
    </submittedName>
</protein>